<organism evidence="8 9">
    <name type="scientific">Perkinsus chesapeaki</name>
    <name type="common">Clam parasite</name>
    <name type="synonym">Perkinsus andrewsi</name>
    <dbReference type="NCBI Taxonomy" id="330153"/>
    <lineage>
        <taxon>Eukaryota</taxon>
        <taxon>Sar</taxon>
        <taxon>Alveolata</taxon>
        <taxon>Perkinsozoa</taxon>
        <taxon>Perkinsea</taxon>
        <taxon>Perkinsida</taxon>
        <taxon>Perkinsidae</taxon>
        <taxon>Perkinsus</taxon>
    </lineage>
</organism>
<dbReference type="Proteomes" id="UP000591131">
    <property type="component" value="Unassembled WGS sequence"/>
</dbReference>
<dbReference type="InterPro" id="IPR036457">
    <property type="entry name" value="PPM-type-like_dom_sf"/>
</dbReference>
<keyword evidence="9" id="KW-1185">Reference proteome</keyword>
<comment type="similarity">
    <text evidence="5">Belongs to the PP2C family.</text>
</comment>
<keyword evidence="4 5" id="KW-0904">Protein phosphatase</keyword>
<dbReference type="SUPFAM" id="SSF81606">
    <property type="entry name" value="PP2C-like"/>
    <property type="match status" value="1"/>
</dbReference>
<comment type="subcellular location">
    <subcellularLocation>
        <location evidence="1">Membrane</location>
        <topology evidence="1">Peripheral membrane protein</topology>
    </subcellularLocation>
</comment>
<dbReference type="AlphaFoldDB" id="A0A7J6MCQ9"/>
<feature type="compositionally biased region" description="Basic residues" evidence="6">
    <location>
        <begin position="809"/>
        <end position="821"/>
    </location>
</feature>
<proteinExistence type="inferred from homology"/>
<protein>
    <recommendedName>
        <fullName evidence="7">PPM-type phosphatase domain-containing protein</fullName>
    </recommendedName>
</protein>
<evidence type="ECO:0000256" key="5">
    <source>
        <dbReference type="RuleBase" id="RU003465"/>
    </source>
</evidence>
<dbReference type="InterPro" id="IPR001932">
    <property type="entry name" value="PPM-type_phosphatase-like_dom"/>
</dbReference>
<dbReference type="InterPro" id="IPR015655">
    <property type="entry name" value="PP2C"/>
</dbReference>
<dbReference type="PANTHER" id="PTHR47992">
    <property type="entry name" value="PROTEIN PHOSPHATASE"/>
    <property type="match status" value="1"/>
</dbReference>
<feature type="compositionally biased region" description="Low complexity" evidence="6">
    <location>
        <begin position="578"/>
        <end position="593"/>
    </location>
</feature>
<dbReference type="Pfam" id="PF00481">
    <property type="entry name" value="PP2C"/>
    <property type="match status" value="3"/>
</dbReference>
<feature type="compositionally biased region" description="Acidic residues" evidence="6">
    <location>
        <begin position="825"/>
        <end position="853"/>
    </location>
</feature>
<evidence type="ECO:0000256" key="6">
    <source>
        <dbReference type="SAM" id="MobiDB-lite"/>
    </source>
</evidence>
<dbReference type="OrthoDB" id="443145at2759"/>
<dbReference type="GO" id="GO:0004722">
    <property type="term" value="F:protein serine/threonine phosphatase activity"/>
    <property type="evidence" value="ECO:0007669"/>
    <property type="project" value="InterPro"/>
</dbReference>
<sequence length="1042" mass="116157">MGCGASVSSVERERAAGLGGEVLPPANGPRQVVRRLSMEYTDGVVMRGGLEGNRGPRPREIGVRQSLSSLEDLLTRMVKTNPDLSKVGRRYSLGTVMDMDMERRPPLAKKTVQLSGGQFEKVAAGVGFCCRKGYSAVKMPNQDSFLVLHVENDVSIYGVFDGHGPNGHEISEIAKENLPRQLIQSPFFRADPCLALKNAFMKTQALLNNLVHDGLLNGEHSGTTATLAIHRESEGRSKNVYVASVGDTRCVSVVFVAASLDADSSSRLEWEFMQVLAQRSWFDDNVSNSEDDKLFAKDLTVDHRPDDPEERERIESNGGEVREGMDGKRQRVYVKGKPYPGLTTSRSLGDIVAHQKAGITAEPYLSYKRIALASRAHQIPDPLNEPETPLPDVPEYAKLISRGACTCPTVRFELDGNTDEVLVICSDGVWENITSDEACEIIKKFDKFTAMAAAERLAEEAARRWIIGTKGTVQAYNGGSLYLQLPMLCNTMSLLQVLSADLSLHPLPARFAVRTIPGRDATEPWRHFEEWQKHQAFDSFEHKRLSSPITRPPPSTNKPAMTTTAPAPVVEFSGNGPNEAVSDAADAAKNAEAPMGPHSQENNDLGKDSVESGTADTGAMSKRAEATGAFNVNDFFGKREQDCRDSCLSDEARDAAGNRLPEAMWMGNASDPSLNTCICYNKDLISDETCETDCGLYGNYIASTPHKEAYSKTCKKMCELIKEMRTEVEEERLKSSGLYIWNVKSGSNLYARSVEALSLLEQGRRYAALNRNSDKHSWLEKRSWFFGSSDDRKDEGDKVESEKEDVVEKHKHKRRRPRRRSHHDDEEEEDDDEEDDDDEGEDDDDDDDDDEGEDAQREKPRRKRRHNRRDKETEVEDDNPAKEDDKDSEGNGAEDVDRHVAGDESAGETHPMMMKGEQTEENAEPFNLQEFYVSLRSAQLLEALFHQCDSPEAVDVHGNRLPDAMFTSNDNPALTCCICFNRYIVRTATCDDDCDYYRHLIKKSDEVEVFDATCRAMCEQVRHMGTSASHQSNLLANDLKAD</sequence>
<evidence type="ECO:0000313" key="8">
    <source>
        <dbReference type="EMBL" id="KAF4669363.1"/>
    </source>
</evidence>
<feature type="compositionally biased region" description="Basic residues" evidence="6">
    <location>
        <begin position="859"/>
        <end position="868"/>
    </location>
</feature>
<keyword evidence="3 5" id="KW-0378">Hydrolase</keyword>
<dbReference type="GO" id="GO:0046872">
    <property type="term" value="F:metal ion binding"/>
    <property type="evidence" value="ECO:0007669"/>
    <property type="project" value="UniProtKB-KW"/>
</dbReference>
<dbReference type="CDD" id="cd00143">
    <property type="entry name" value="PP2Cc"/>
    <property type="match status" value="1"/>
</dbReference>
<evidence type="ECO:0000259" key="7">
    <source>
        <dbReference type="PROSITE" id="PS51746"/>
    </source>
</evidence>
<feature type="region of interest" description="Disordered" evidence="6">
    <location>
        <begin position="542"/>
        <end position="618"/>
    </location>
</feature>
<accession>A0A7J6MCQ9</accession>
<reference evidence="8 9" key="1">
    <citation type="submission" date="2020-04" db="EMBL/GenBank/DDBJ databases">
        <title>Perkinsus chesapeaki whole genome sequence.</title>
        <authorList>
            <person name="Bogema D.R."/>
        </authorList>
    </citation>
    <scope>NUCLEOTIDE SEQUENCE [LARGE SCALE GENOMIC DNA]</scope>
    <source>
        <strain evidence="8">ATCC PRA-425</strain>
    </source>
</reference>
<dbReference type="Gene3D" id="3.60.40.10">
    <property type="entry name" value="PPM-type phosphatase domain"/>
    <property type="match status" value="1"/>
</dbReference>
<gene>
    <name evidence="8" type="ORF">FOL47_002585</name>
</gene>
<feature type="domain" description="PPM-type phosphatase" evidence="7">
    <location>
        <begin position="125"/>
        <end position="485"/>
    </location>
</feature>
<name>A0A7J6MCQ9_PERCH</name>
<evidence type="ECO:0000256" key="1">
    <source>
        <dbReference type="ARBA" id="ARBA00004170"/>
    </source>
</evidence>
<feature type="compositionally biased region" description="Basic and acidic residues" evidence="6">
    <location>
        <begin position="879"/>
        <end position="902"/>
    </location>
</feature>
<evidence type="ECO:0000313" key="9">
    <source>
        <dbReference type="Proteomes" id="UP000591131"/>
    </source>
</evidence>
<dbReference type="EMBL" id="JAAPAO010000172">
    <property type="protein sequence ID" value="KAF4669363.1"/>
    <property type="molecule type" value="Genomic_DNA"/>
</dbReference>
<dbReference type="GO" id="GO:0016020">
    <property type="term" value="C:membrane"/>
    <property type="evidence" value="ECO:0007669"/>
    <property type="project" value="UniProtKB-SubCell"/>
</dbReference>
<evidence type="ECO:0000256" key="2">
    <source>
        <dbReference type="ARBA" id="ARBA00022723"/>
    </source>
</evidence>
<comment type="caution">
    <text evidence="8">The sequence shown here is derived from an EMBL/GenBank/DDBJ whole genome shotgun (WGS) entry which is preliminary data.</text>
</comment>
<dbReference type="PROSITE" id="PS01032">
    <property type="entry name" value="PPM_1"/>
    <property type="match status" value="1"/>
</dbReference>
<evidence type="ECO:0000256" key="3">
    <source>
        <dbReference type="ARBA" id="ARBA00022801"/>
    </source>
</evidence>
<dbReference type="SMART" id="SM00332">
    <property type="entry name" value="PP2Cc"/>
    <property type="match status" value="1"/>
</dbReference>
<evidence type="ECO:0000256" key="4">
    <source>
        <dbReference type="ARBA" id="ARBA00022912"/>
    </source>
</evidence>
<feature type="region of interest" description="Disordered" evidence="6">
    <location>
        <begin position="790"/>
        <end position="910"/>
    </location>
</feature>
<dbReference type="InterPro" id="IPR000222">
    <property type="entry name" value="PP2C_BS"/>
</dbReference>
<dbReference type="PROSITE" id="PS51746">
    <property type="entry name" value="PPM_2"/>
    <property type="match status" value="1"/>
</dbReference>
<feature type="compositionally biased region" description="Basic and acidic residues" evidence="6">
    <location>
        <begin position="790"/>
        <end position="808"/>
    </location>
</feature>
<keyword evidence="2" id="KW-0479">Metal-binding</keyword>
<feature type="region of interest" description="Disordered" evidence="6">
    <location>
        <begin position="303"/>
        <end position="326"/>
    </location>
</feature>